<dbReference type="Proteomes" id="UP001642483">
    <property type="component" value="Unassembled WGS sequence"/>
</dbReference>
<keyword evidence="18" id="KW-1185">Reference proteome</keyword>
<keyword evidence="5 15" id="KW-0808">Transferase</keyword>
<accession>A0ABP0FWE0</accession>
<feature type="transmembrane region" description="Helical" evidence="15">
    <location>
        <begin position="228"/>
        <end position="251"/>
    </location>
</feature>
<evidence type="ECO:0000256" key="10">
    <source>
        <dbReference type="ARBA" id="ARBA00023136"/>
    </source>
</evidence>
<comment type="catalytic activity">
    <reaction evidence="14">
        <text>a 1,2-diacyl-sn-glycero-3-phosphocholine + L-serine = a 1,2-diacyl-sn-glycero-3-phospho-L-serine + choline</text>
        <dbReference type="Rhea" id="RHEA:45088"/>
        <dbReference type="ChEBI" id="CHEBI:15354"/>
        <dbReference type="ChEBI" id="CHEBI:33384"/>
        <dbReference type="ChEBI" id="CHEBI:57262"/>
        <dbReference type="ChEBI" id="CHEBI:57643"/>
    </reaction>
    <physiologicalReaction direction="left-to-right" evidence="14">
        <dbReference type="Rhea" id="RHEA:45089"/>
    </physiologicalReaction>
</comment>
<evidence type="ECO:0000313" key="17">
    <source>
        <dbReference type="EMBL" id="CAK8683500.1"/>
    </source>
</evidence>
<evidence type="ECO:0000313" key="18">
    <source>
        <dbReference type="Proteomes" id="UP001642483"/>
    </source>
</evidence>
<comment type="subcellular location">
    <subcellularLocation>
        <location evidence="1 15">Endoplasmic reticulum membrane</location>
        <topology evidence="1 15">Multi-pass membrane protein</topology>
    </subcellularLocation>
</comment>
<feature type="transmembrane region" description="Helical" evidence="15">
    <location>
        <begin position="299"/>
        <end position="317"/>
    </location>
</feature>
<evidence type="ECO:0000256" key="2">
    <source>
        <dbReference type="ARBA" id="ARBA00004916"/>
    </source>
</evidence>
<keyword evidence="6 15" id="KW-0812">Transmembrane</keyword>
<organism evidence="17 18">
    <name type="scientific">Clavelina lepadiformis</name>
    <name type="common">Light-bulb sea squirt</name>
    <name type="synonym">Ascidia lepadiformis</name>
    <dbReference type="NCBI Taxonomy" id="159417"/>
    <lineage>
        <taxon>Eukaryota</taxon>
        <taxon>Metazoa</taxon>
        <taxon>Chordata</taxon>
        <taxon>Tunicata</taxon>
        <taxon>Ascidiacea</taxon>
        <taxon>Aplousobranchia</taxon>
        <taxon>Clavelinidae</taxon>
        <taxon>Clavelina</taxon>
    </lineage>
</organism>
<dbReference type="EMBL" id="CAWYQH010000097">
    <property type="protein sequence ID" value="CAK8683500.1"/>
    <property type="molecule type" value="Genomic_DNA"/>
</dbReference>
<evidence type="ECO:0000256" key="9">
    <source>
        <dbReference type="ARBA" id="ARBA00023098"/>
    </source>
</evidence>
<feature type="transmembrane region" description="Helical" evidence="15">
    <location>
        <begin position="162"/>
        <end position="184"/>
    </location>
</feature>
<evidence type="ECO:0000256" key="14">
    <source>
        <dbReference type="ARBA" id="ARBA00035991"/>
    </source>
</evidence>
<reference evidence="17 18" key="1">
    <citation type="submission" date="2024-02" db="EMBL/GenBank/DDBJ databases">
        <authorList>
            <person name="Daric V."/>
            <person name="Darras S."/>
        </authorList>
    </citation>
    <scope>NUCLEOTIDE SEQUENCE [LARGE SCALE GENOMIC DNA]</scope>
</reference>
<proteinExistence type="inferred from homology"/>
<evidence type="ECO:0000256" key="1">
    <source>
        <dbReference type="ARBA" id="ARBA00004477"/>
    </source>
</evidence>
<dbReference type="PANTHER" id="PTHR15362:SF15">
    <property type="entry name" value="PHOSPHATIDYLSERINE SYNTHASE 1"/>
    <property type="match status" value="1"/>
</dbReference>
<comment type="catalytic activity">
    <reaction evidence="13">
        <text>a 1,2-diacyl-sn-glycero-3-phosphoethanolamine + L-serine = a 1,2-diacyl-sn-glycero-3-phospho-L-serine + ethanolamine</text>
        <dbReference type="Rhea" id="RHEA:27606"/>
        <dbReference type="ChEBI" id="CHEBI:33384"/>
        <dbReference type="ChEBI" id="CHEBI:57262"/>
        <dbReference type="ChEBI" id="CHEBI:57603"/>
        <dbReference type="ChEBI" id="CHEBI:64612"/>
        <dbReference type="EC" id="2.7.8.29"/>
    </reaction>
    <physiologicalReaction direction="left-to-right" evidence="13">
        <dbReference type="Rhea" id="RHEA:27607"/>
    </physiologicalReaction>
</comment>
<feature type="transmembrane region" description="Helical" evidence="15">
    <location>
        <begin position="125"/>
        <end position="142"/>
    </location>
</feature>
<feature type="region of interest" description="Disordered" evidence="16">
    <location>
        <begin position="382"/>
        <end position="407"/>
    </location>
</feature>
<comment type="function">
    <text evidence="15">Catalyzes a base-exchange reaction in which the polar head group of phosphatidylethanolamine (PE) is replaced by L-serine.</text>
</comment>
<keyword evidence="9 15" id="KW-0443">Lipid metabolism</keyword>
<feature type="transmembrane region" description="Helical" evidence="15">
    <location>
        <begin position="12"/>
        <end position="31"/>
    </location>
</feature>
<evidence type="ECO:0000256" key="12">
    <source>
        <dbReference type="ARBA" id="ARBA00023264"/>
    </source>
</evidence>
<evidence type="ECO:0000256" key="8">
    <source>
        <dbReference type="ARBA" id="ARBA00022989"/>
    </source>
</evidence>
<keyword evidence="11 15" id="KW-0594">Phospholipid biosynthesis</keyword>
<comment type="similarity">
    <text evidence="4 15">Belongs to the phosphatidyl serine synthase family.</text>
</comment>
<evidence type="ECO:0000256" key="15">
    <source>
        <dbReference type="RuleBase" id="RU368094"/>
    </source>
</evidence>
<keyword evidence="15" id="KW-0444">Lipid biosynthesis</keyword>
<feature type="compositionally biased region" description="Acidic residues" evidence="16">
    <location>
        <begin position="398"/>
        <end position="407"/>
    </location>
</feature>
<evidence type="ECO:0000256" key="4">
    <source>
        <dbReference type="ARBA" id="ARBA00008671"/>
    </source>
</evidence>
<evidence type="ECO:0000256" key="13">
    <source>
        <dbReference type="ARBA" id="ARBA00023686"/>
    </source>
</evidence>
<evidence type="ECO:0000256" key="5">
    <source>
        <dbReference type="ARBA" id="ARBA00022679"/>
    </source>
</evidence>
<keyword evidence="7 15" id="KW-0256">Endoplasmic reticulum</keyword>
<evidence type="ECO:0000256" key="11">
    <source>
        <dbReference type="ARBA" id="ARBA00023209"/>
    </source>
</evidence>
<keyword evidence="8 15" id="KW-1133">Transmembrane helix</keyword>
<evidence type="ECO:0000256" key="7">
    <source>
        <dbReference type="ARBA" id="ARBA00022824"/>
    </source>
</evidence>
<feature type="transmembrane region" description="Helical" evidence="15">
    <location>
        <begin position="257"/>
        <end position="279"/>
    </location>
</feature>
<name>A0ABP0FWE0_CLALP</name>
<gene>
    <name evidence="17" type="ORF">CVLEPA_LOCUS14568</name>
</gene>
<evidence type="ECO:0000256" key="3">
    <source>
        <dbReference type="ARBA" id="ARBA00005189"/>
    </source>
</evidence>
<keyword evidence="10 15" id="KW-0472">Membrane</keyword>
<evidence type="ECO:0000256" key="16">
    <source>
        <dbReference type="SAM" id="MobiDB-lite"/>
    </source>
</evidence>
<dbReference type="Pfam" id="PF03034">
    <property type="entry name" value="PSS"/>
    <property type="match status" value="1"/>
</dbReference>
<comment type="pathway">
    <text evidence="2 15">Phospholipid metabolism; phosphatidylserine biosynthesis.</text>
</comment>
<feature type="transmembrane region" description="Helical" evidence="15">
    <location>
        <begin position="329"/>
        <end position="350"/>
    </location>
</feature>
<evidence type="ECO:0000256" key="6">
    <source>
        <dbReference type="ARBA" id="ARBA00022692"/>
    </source>
</evidence>
<comment type="pathway">
    <text evidence="3">Lipid metabolism.</text>
</comment>
<feature type="transmembrane region" description="Helical" evidence="15">
    <location>
        <begin position="43"/>
        <end position="66"/>
    </location>
</feature>
<protein>
    <recommendedName>
        <fullName evidence="15">Phosphatidylserine synthase</fullName>
        <ecNumber evidence="15">2.7.8.29</ecNumber>
    </recommendedName>
    <alternativeName>
        <fullName evidence="15">Serine-exchange enzyme</fullName>
    </alternativeName>
</protein>
<sequence length="435" mass="50488">MTRDESMEEKNIWYGLYAVIFFFMVISILTFPNGPFTRPHPVVWRIIFGWSVLYFLCLVFVTFLSIKQVRGIMIWLDDDLKHVKREVDVIEEYAVNCSEVTAARLYASLDIFAFAHFSGWAMKALLLRSYVMCWSISILWELTEVFFMHLLPNFKECWWDQIFLDVLLCNGLGIWVGIQVCKFLEMREYRWESIKDIHSTSGKLRRAAMQFMPQKLSPLRWLDPNSNVMRVIGVYILLVLFVLSELNTFFLKHFLRFPANHVFCWGRIGLISICSAPAIRQYYVYLTDTRCKRVGTQTWVYIAIVCTETIISLKFGAEEFTRTQFLNVIGWLVVTLVMALVCLSFGAMLCKWGYRKEVEVYDGNLSGPEFPMALRPLSKYGRASCNGSDSDRCSSSSTDEDMDLDSEKEELNYLVNRKNVVKSSKISKNGKSFCS</sequence>
<keyword evidence="12 15" id="KW-1208">Phospholipid metabolism</keyword>
<dbReference type="PANTHER" id="PTHR15362">
    <property type="entry name" value="PHOSPHATIDYLINOSITOL SYNTHASE"/>
    <property type="match status" value="1"/>
</dbReference>
<dbReference type="InterPro" id="IPR004277">
    <property type="entry name" value="PSS"/>
</dbReference>
<dbReference type="EC" id="2.7.8.29" evidence="15"/>
<comment type="caution">
    <text evidence="17">The sequence shown here is derived from an EMBL/GenBank/DDBJ whole genome shotgun (WGS) entry which is preliminary data.</text>
</comment>